<dbReference type="SMART" id="SM00871">
    <property type="entry name" value="AraC_E_bind"/>
    <property type="match status" value="1"/>
</dbReference>
<keyword evidence="2" id="KW-0238">DNA-binding</keyword>
<dbReference type="InterPro" id="IPR018060">
    <property type="entry name" value="HTH_AraC"/>
</dbReference>
<dbReference type="GO" id="GO:0003700">
    <property type="term" value="F:DNA-binding transcription factor activity"/>
    <property type="evidence" value="ECO:0007669"/>
    <property type="project" value="InterPro"/>
</dbReference>
<dbReference type="Gene3D" id="3.20.80.10">
    <property type="entry name" value="Regulatory factor, effector binding domain"/>
    <property type="match status" value="1"/>
</dbReference>
<evidence type="ECO:0000313" key="5">
    <source>
        <dbReference type="EMBL" id="KKI51621.1"/>
    </source>
</evidence>
<name>A0A0M2NKY6_9FIRM</name>
<dbReference type="InterPro" id="IPR009057">
    <property type="entry name" value="Homeodomain-like_sf"/>
</dbReference>
<accession>A0A0M2NKY6</accession>
<dbReference type="Pfam" id="PF06445">
    <property type="entry name" value="GyrI-like"/>
    <property type="match status" value="1"/>
</dbReference>
<evidence type="ECO:0000256" key="2">
    <source>
        <dbReference type="ARBA" id="ARBA00023125"/>
    </source>
</evidence>
<dbReference type="InterPro" id="IPR020449">
    <property type="entry name" value="Tscrpt_reg_AraC-type_HTH"/>
</dbReference>
<reference evidence="5 6" key="1">
    <citation type="submission" date="2015-04" db="EMBL/GenBank/DDBJ databases">
        <title>Draft genome sequence of bacteremic isolate Catabacter hongkongensis type strain HKU16T.</title>
        <authorList>
            <person name="Lau S.K."/>
            <person name="Teng J.L."/>
            <person name="Huang Y."/>
            <person name="Curreem S.O."/>
            <person name="Tsui S.K."/>
            <person name="Woo P.C."/>
        </authorList>
    </citation>
    <scope>NUCLEOTIDE SEQUENCE [LARGE SCALE GENOMIC DNA]</scope>
    <source>
        <strain evidence="5 6">HKU16</strain>
    </source>
</reference>
<dbReference type="PATRIC" id="fig|270498.16.peg.385"/>
<dbReference type="PRINTS" id="PR00032">
    <property type="entry name" value="HTHARAC"/>
</dbReference>
<dbReference type="InterPro" id="IPR011256">
    <property type="entry name" value="Reg_factor_effector_dom_sf"/>
</dbReference>
<evidence type="ECO:0000256" key="3">
    <source>
        <dbReference type="ARBA" id="ARBA00023163"/>
    </source>
</evidence>
<sequence>MDILGNEGADMMEWIERLNQAMDYIEKHITEEIDYERLAQVACCSTYHFQRMFAYMADVSLSEYIRRRRMSLAAEDLQGGAKKIIDVAYKYGYASPTAFNRAFQSVHGVAPSRVREEGVSLRAFPPISFKITVKGAAEMSYRIENKGAFRIIGISHPLEKEIEKNFAIVPQMWKKASEDGTIGKLAAMMDSEPMGLLGVSACNAEEEWKYFIAVSSTKEIDDTLEEYTVPASTWAIFTGSGTNLSIQELEQRIVTEWLPGSGYEYADAPDIEVYLNADPQNAKYEMWVPVVKK</sequence>
<dbReference type="STRING" id="270498.CHK_0787"/>
<gene>
    <name evidence="5" type="ORF">CHK_0787</name>
</gene>
<dbReference type="Gene3D" id="1.10.10.60">
    <property type="entry name" value="Homeodomain-like"/>
    <property type="match status" value="2"/>
</dbReference>
<dbReference type="PROSITE" id="PS00041">
    <property type="entry name" value="HTH_ARAC_FAMILY_1"/>
    <property type="match status" value="1"/>
</dbReference>
<keyword evidence="1" id="KW-0805">Transcription regulation</keyword>
<keyword evidence="6" id="KW-1185">Reference proteome</keyword>
<proteinExistence type="predicted"/>
<dbReference type="EMBL" id="LAYJ01000068">
    <property type="protein sequence ID" value="KKI51621.1"/>
    <property type="molecule type" value="Genomic_DNA"/>
</dbReference>
<evidence type="ECO:0000256" key="1">
    <source>
        <dbReference type="ARBA" id="ARBA00023015"/>
    </source>
</evidence>
<comment type="caution">
    <text evidence="5">The sequence shown here is derived from an EMBL/GenBank/DDBJ whole genome shotgun (WGS) entry which is preliminary data.</text>
</comment>
<evidence type="ECO:0000313" key="6">
    <source>
        <dbReference type="Proteomes" id="UP000034076"/>
    </source>
</evidence>
<evidence type="ECO:0000259" key="4">
    <source>
        <dbReference type="PROSITE" id="PS01124"/>
    </source>
</evidence>
<dbReference type="AlphaFoldDB" id="A0A0M2NKY6"/>
<protein>
    <submittedName>
        <fullName evidence="5">Transcriptional regulator, AraC family</fullName>
    </submittedName>
</protein>
<dbReference type="InterPro" id="IPR018062">
    <property type="entry name" value="HTH_AraC-typ_CS"/>
</dbReference>
<dbReference type="SUPFAM" id="SSF46689">
    <property type="entry name" value="Homeodomain-like"/>
    <property type="match status" value="2"/>
</dbReference>
<organism evidence="5 6">
    <name type="scientific">Christensenella hongkongensis</name>
    <dbReference type="NCBI Taxonomy" id="270498"/>
    <lineage>
        <taxon>Bacteria</taxon>
        <taxon>Bacillati</taxon>
        <taxon>Bacillota</taxon>
        <taxon>Clostridia</taxon>
        <taxon>Christensenellales</taxon>
        <taxon>Christensenellaceae</taxon>
        <taxon>Christensenella</taxon>
    </lineage>
</organism>
<feature type="domain" description="HTH araC/xylS-type" evidence="4">
    <location>
        <begin position="19"/>
        <end position="117"/>
    </location>
</feature>
<dbReference type="InterPro" id="IPR010499">
    <property type="entry name" value="AraC_E-bd"/>
</dbReference>
<dbReference type="Pfam" id="PF12833">
    <property type="entry name" value="HTH_18"/>
    <property type="match status" value="1"/>
</dbReference>
<dbReference type="SMART" id="SM00342">
    <property type="entry name" value="HTH_ARAC"/>
    <property type="match status" value="1"/>
</dbReference>
<dbReference type="GO" id="GO:0043565">
    <property type="term" value="F:sequence-specific DNA binding"/>
    <property type="evidence" value="ECO:0007669"/>
    <property type="project" value="InterPro"/>
</dbReference>
<dbReference type="SUPFAM" id="SSF55136">
    <property type="entry name" value="Probable bacterial effector-binding domain"/>
    <property type="match status" value="1"/>
</dbReference>
<dbReference type="PANTHER" id="PTHR47504:SF5">
    <property type="entry name" value="RIGHT ORIGIN-BINDING PROTEIN"/>
    <property type="match status" value="1"/>
</dbReference>
<dbReference type="InterPro" id="IPR029442">
    <property type="entry name" value="GyrI-like"/>
</dbReference>
<dbReference type="PROSITE" id="PS01124">
    <property type="entry name" value="HTH_ARAC_FAMILY_2"/>
    <property type="match status" value="1"/>
</dbReference>
<dbReference type="Proteomes" id="UP000034076">
    <property type="component" value="Unassembled WGS sequence"/>
</dbReference>
<dbReference type="PANTHER" id="PTHR47504">
    <property type="entry name" value="RIGHT ORIGIN-BINDING PROTEIN"/>
    <property type="match status" value="1"/>
</dbReference>
<dbReference type="InterPro" id="IPR050959">
    <property type="entry name" value="MarA-like"/>
</dbReference>
<keyword evidence="3" id="KW-0804">Transcription</keyword>